<gene>
    <name evidence="2" type="ORF">AB0E65_23230</name>
</gene>
<feature type="compositionally biased region" description="Pro residues" evidence="1">
    <location>
        <begin position="287"/>
        <end position="296"/>
    </location>
</feature>
<reference evidence="2 3" key="1">
    <citation type="submission" date="2024-06" db="EMBL/GenBank/DDBJ databases">
        <title>The Natural Products Discovery Center: Release of the First 8490 Sequenced Strains for Exploring Actinobacteria Biosynthetic Diversity.</title>
        <authorList>
            <person name="Kalkreuter E."/>
            <person name="Kautsar S.A."/>
            <person name="Yang D."/>
            <person name="Bader C.D."/>
            <person name="Teijaro C.N."/>
            <person name="Fluegel L."/>
            <person name="Davis C.M."/>
            <person name="Simpson J.R."/>
            <person name="Lauterbach L."/>
            <person name="Steele A.D."/>
            <person name="Gui C."/>
            <person name="Meng S."/>
            <person name="Li G."/>
            <person name="Viehrig K."/>
            <person name="Ye F."/>
            <person name="Su P."/>
            <person name="Kiefer A.F."/>
            <person name="Nichols A."/>
            <person name="Cepeda A.J."/>
            <person name="Yan W."/>
            <person name="Fan B."/>
            <person name="Jiang Y."/>
            <person name="Adhikari A."/>
            <person name="Zheng C.-J."/>
            <person name="Schuster L."/>
            <person name="Cowan T.M."/>
            <person name="Smanski M.J."/>
            <person name="Chevrette M.G."/>
            <person name="De Carvalho L.P.S."/>
            <person name="Shen B."/>
        </authorList>
    </citation>
    <scope>NUCLEOTIDE SEQUENCE [LARGE SCALE GENOMIC DNA]</scope>
    <source>
        <strain evidence="2 3">NPDC038104</strain>
    </source>
</reference>
<accession>A0ABV2YMZ2</accession>
<keyword evidence="3" id="KW-1185">Reference proteome</keyword>
<feature type="compositionally biased region" description="Basic and acidic residues" evidence="1">
    <location>
        <begin position="236"/>
        <end position="268"/>
    </location>
</feature>
<evidence type="ECO:0000313" key="2">
    <source>
        <dbReference type="EMBL" id="MEU3557104.1"/>
    </source>
</evidence>
<feature type="region of interest" description="Disordered" evidence="1">
    <location>
        <begin position="1"/>
        <end position="26"/>
    </location>
</feature>
<comment type="caution">
    <text evidence="2">The sequence shown here is derived from an EMBL/GenBank/DDBJ whole genome shotgun (WGS) entry which is preliminary data.</text>
</comment>
<name>A0ABV2YMZ2_9ACTN</name>
<dbReference type="Proteomes" id="UP001550850">
    <property type="component" value="Unassembled WGS sequence"/>
</dbReference>
<dbReference type="RefSeq" id="WP_359290850.1">
    <property type="nucleotide sequence ID" value="NZ_BEVZ01000002.1"/>
</dbReference>
<dbReference type="EMBL" id="JBEZUR010000048">
    <property type="protein sequence ID" value="MEU3557104.1"/>
    <property type="molecule type" value="Genomic_DNA"/>
</dbReference>
<proteinExistence type="predicted"/>
<sequence>MTGEGAPLETAGGGAPAPAASDGPAALRRSEGRLHAALGVVAERIVAVAPRIPVRDLDTLRRHFPGLGPEEIADRLVAGAAKASAAVGAGVGAANMLPAPPAWAAGMATEITAVAAVELKLVAELHEVYGRRPPGDLRARSIAYVRVWSSEHGVDPTRPTTFRAVVDTGLKQQLRRQIKRRLIRNVPNMLPFMVGATVGAVVNRRDTRRFAEHIRADLRKVRVPWEQLQELPPLDRHHEPLELPETVHEGHKGTVREDHKGHEDHEAPGGEGSGHGEPGRDGRGPGTPGPGDPRKD</sequence>
<feature type="region of interest" description="Disordered" evidence="1">
    <location>
        <begin position="236"/>
        <end position="296"/>
    </location>
</feature>
<organism evidence="2 3">
    <name type="scientific">Streptomyces fragilis</name>
    <dbReference type="NCBI Taxonomy" id="67301"/>
    <lineage>
        <taxon>Bacteria</taxon>
        <taxon>Bacillati</taxon>
        <taxon>Actinomycetota</taxon>
        <taxon>Actinomycetes</taxon>
        <taxon>Kitasatosporales</taxon>
        <taxon>Streptomycetaceae</taxon>
        <taxon>Streptomyces</taxon>
    </lineage>
</organism>
<protein>
    <submittedName>
        <fullName evidence="2">Uncharacterized protein</fullName>
    </submittedName>
</protein>
<evidence type="ECO:0000313" key="3">
    <source>
        <dbReference type="Proteomes" id="UP001550850"/>
    </source>
</evidence>
<evidence type="ECO:0000256" key="1">
    <source>
        <dbReference type="SAM" id="MobiDB-lite"/>
    </source>
</evidence>